<dbReference type="Proteomes" id="UP000233837">
    <property type="component" value="Unassembled WGS sequence"/>
</dbReference>
<keyword evidence="2" id="KW-1185">Reference proteome</keyword>
<sequence length="93" mass="10143">MGDAQVATRHIAGDPSTAERSARTLLLEVAPPWIIRVARRRRPESTGLDTIVEEDADDEDLDFVPALRSPSLSRNPSIEGTYIGVLGGKYGLR</sequence>
<dbReference type="EMBL" id="KZ503041">
    <property type="protein sequence ID" value="PKU69349.1"/>
    <property type="molecule type" value="Genomic_DNA"/>
</dbReference>
<proteinExistence type="predicted"/>
<protein>
    <submittedName>
        <fullName evidence="1">Uncharacterized protein</fullName>
    </submittedName>
</protein>
<organism evidence="1 2">
    <name type="scientific">Dendrobium catenatum</name>
    <dbReference type="NCBI Taxonomy" id="906689"/>
    <lineage>
        <taxon>Eukaryota</taxon>
        <taxon>Viridiplantae</taxon>
        <taxon>Streptophyta</taxon>
        <taxon>Embryophyta</taxon>
        <taxon>Tracheophyta</taxon>
        <taxon>Spermatophyta</taxon>
        <taxon>Magnoliopsida</taxon>
        <taxon>Liliopsida</taxon>
        <taxon>Asparagales</taxon>
        <taxon>Orchidaceae</taxon>
        <taxon>Epidendroideae</taxon>
        <taxon>Malaxideae</taxon>
        <taxon>Dendrobiinae</taxon>
        <taxon>Dendrobium</taxon>
    </lineage>
</organism>
<gene>
    <name evidence="1" type="ORF">MA16_Dca002619</name>
</gene>
<evidence type="ECO:0000313" key="1">
    <source>
        <dbReference type="EMBL" id="PKU69349.1"/>
    </source>
</evidence>
<dbReference type="AlphaFoldDB" id="A0A2I0W111"/>
<accession>A0A2I0W111</accession>
<reference evidence="1 2" key="2">
    <citation type="journal article" date="2017" name="Nature">
        <title>The Apostasia genome and the evolution of orchids.</title>
        <authorList>
            <person name="Zhang G.Q."/>
            <person name="Liu K.W."/>
            <person name="Li Z."/>
            <person name="Lohaus R."/>
            <person name="Hsiao Y.Y."/>
            <person name="Niu S.C."/>
            <person name="Wang J.Y."/>
            <person name="Lin Y.C."/>
            <person name="Xu Q."/>
            <person name="Chen L.J."/>
            <person name="Yoshida K."/>
            <person name="Fujiwara S."/>
            <person name="Wang Z.W."/>
            <person name="Zhang Y.Q."/>
            <person name="Mitsuda N."/>
            <person name="Wang M."/>
            <person name="Liu G.H."/>
            <person name="Pecoraro L."/>
            <person name="Huang H.X."/>
            <person name="Xiao X.J."/>
            <person name="Lin M."/>
            <person name="Wu X.Y."/>
            <person name="Wu W.L."/>
            <person name="Chen Y.Y."/>
            <person name="Chang S.B."/>
            <person name="Sakamoto S."/>
            <person name="Ohme-Takagi M."/>
            <person name="Yagi M."/>
            <person name="Zeng S.J."/>
            <person name="Shen C.Y."/>
            <person name="Yeh C.M."/>
            <person name="Luo Y.B."/>
            <person name="Tsai W.C."/>
            <person name="Van de Peer Y."/>
            <person name="Liu Z.J."/>
        </authorList>
    </citation>
    <scope>NUCLEOTIDE SEQUENCE [LARGE SCALE GENOMIC DNA]</scope>
    <source>
        <tissue evidence="1">The whole plant</tissue>
    </source>
</reference>
<reference evidence="1 2" key="1">
    <citation type="journal article" date="2016" name="Sci. Rep.">
        <title>The Dendrobium catenatum Lindl. genome sequence provides insights into polysaccharide synthase, floral development and adaptive evolution.</title>
        <authorList>
            <person name="Zhang G.Q."/>
            <person name="Xu Q."/>
            <person name="Bian C."/>
            <person name="Tsai W.C."/>
            <person name="Yeh C.M."/>
            <person name="Liu K.W."/>
            <person name="Yoshida K."/>
            <person name="Zhang L.S."/>
            <person name="Chang S.B."/>
            <person name="Chen F."/>
            <person name="Shi Y."/>
            <person name="Su Y.Y."/>
            <person name="Zhang Y.Q."/>
            <person name="Chen L.J."/>
            <person name="Yin Y."/>
            <person name="Lin M."/>
            <person name="Huang H."/>
            <person name="Deng H."/>
            <person name="Wang Z.W."/>
            <person name="Zhu S.L."/>
            <person name="Zhao X."/>
            <person name="Deng C."/>
            <person name="Niu S.C."/>
            <person name="Huang J."/>
            <person name="Wang M."/>
            <person name="Liu G.H."/>
            <person name="Yang H.J."/>
            <person name="Xiao X.J."/>
            <person name="Hsiao Y.Y."/>
            <person name="Wu W.L."/>
            <person name="Chen Y.Y."/>
            <person name="Mitsuda N."/>
            <person name="Ohme-Takagi M."/>
            <person name="Luo Y.B."/>
            <person name="Van de Peer Y."/>
            <person name="Liu Z.J."/>
        </authorList>
    </citation>
    <scope>NUCLEOTIDE SEQUENCE [LARGE SCALE GENOMIC DNA]</scope>
    <source>
        <tissue evidence="1">The whole plant</tissue>
    </source>
</reference>
<evidence type="ECO:0000313" key="2">
    <source>
        <dbReference type="Proteomes" id="UP000233837"/>
    </source>
</evidence>
<name>A0A2I0W111_9ASPA</name>